<evidence type="ECO:0000313" key="1">
    <source>
        <dbReference type="EMBL" id="NFN35055.1"/>
    </source>
</evidence>
<comment type="caution">
    <text evidence="1">The sequence shown here is derived from an EMBL/GenBank/DDBJ whole genome shotgun (WGS) entry which is preliminary data.</text>
</comment>
<reference evidence="1 2" key="1">
    <citation type="submission" date="2019-04" db="EMBL/GenBank/DDBJ databases">
        <title>Genome sequencing of Clostridium botulinum Groups I-IV and Clostridium butyricum.</title>
        <authorList>
            <person name="Brunt J."/>
            <person name="Van Vliet A.H.M."/>
            <person name="Stringer S.C."/>
            <person name="Carter A.T."/>
            <person name="Peck M.W."/>
        </authorList>
    </citation>
    <scope>NUCLEOTIDE SEQUENCE [LARGE SCALE GENOMIC DNA]</scope>
    <source>
        <strain evidence="1 2">CB-K-33E</strain>
    </source>
</reference>
<protein>
    <submittedName>
        <fullName evidence="1">Uncharacterized protein</fullName>
    </submittedName>
</protein>
<dbReference type="Proteomes" id="UP000473681">
    <property type="component" value="Unassembled WGS sequence"/>
</dbReference>
<name>A0A846JUM8_CLOBO</name>
<dbReference type="RefSeq" id="WP_053342097.1">
    <property type="nucleotide sequence ID" value="NZ_JACBDB010000002.1"/>
</dbReference>
<organism evidence="1 2">
    <name type="scientific">Clostridium botulinum</name>
    <dbReference type="NCBI Taxonomy" id="1491"/>
    <lineage>
        <taxon>Bacteria</taxon>
        <taxon>Bacillati</taxon>
        <taxon>Bacillota</taxon>
        <taxon>Clostridia</taxon>
        <taxon>Eubacteriales</taxon>
        <taxon>Clostridiaceae</taxon>
        <taxon>Clostridium</taxon>
    </lineage>
</organism>
<gene>
    <name evidence="1" type="ORF">FDB51_07915</name>
</gene>
<evidence type="ECO:0000313" key="2">
    <source>
        <dbReference type="Proteomes" id="UP000473681"/>
    </source>
</evidence>
<proteinExistence type="predicted"/>
<dbReference type="EMBL" id="SWVK01000009">
    <property type="protein sequence ID" value="NFN35055.1"/>
    <property type="molecule type" value="Genomic_DNA"/>
</dbReference>
<sequence length="97" mass="11153">MSVKRSRTKFKAGEKIQYHIEYGLDGIDFYISYHGGVYIRYVDTKELSDYEVSSKLLGLFYKLLDMEIPAIERLLKVKVSSNGITDKKGNKIDVVLL</sequence>
<dbReference type="AlphaFoldDB" id="A0A846JUM8"/>
<accession>A0A846JUM8</accession>